<reference evidence="2" key="5">
    <citation type="journal article" date="2002" name="Nature">
        <title>Analysis of the mouse transcriptome based on functional annotation of 60,770 full-length cDNAs.</title>
        <authorList>
            <consortium name="The FANTOM Consortium and the RIKEN Genome Exploration Research Group Phase I and II Team"/>
        </authorList>
    </citation>
    <scope>NUCLEOTIDE SEQUENCE</scope>
    <source>
        <strain evidence="2">C57BL/6J</strain>
        <tissue evidence="1">Cerebellum</tissue>
        <tissue evidence="2">Thymus</tissue>
    </source>
</reference>
<reference evidence="2" key="7">
    <citation type="journal article" date="2005" name="Science">
        <title>The Transcriptional Landscape of the Mammalian Genome.</title>
        <authorList>
            <consortium name="The FANTOM Consortium"/>
            <consortium name="Riken Genome Exploration Research Group and Genome Science Group (Genome Network Project Core Group)"/>
        </authorList>
    </citation>
    <scope>NUCLEOTIDE SEQUENCE</scope>
    <source>
        <strain evidence="2">C57BL/6J</strain>
        <tissue evidence="1">Cerebellum</tissue>
        <tissue evidence="2">Thymus</tissue>
    </source>
</reference>
<sequence length="88" mass="9720">MYTCSLLSGLLAAQPKTMEVEDAVMLTLGATLWWSLCFRLVVPLRLAMWLSDKHTLPAGSASGYSALPFAPRGSATQQCSQHHQRWEV</sequence>
<name>Q3UUS2_MOUSE</name>
<dbReference type="EMBL" id="AK138095">
    <property type="protein sequence ID" value="BAE23552.1"/>
    <property type="molecule type" value="mRNA"/>
</dbReference>
<dbReference type="EMBL" id="AK135126">
    <property type="protein sequence ID" value="BAE22431.1"/>
    <property type="molecule type" value="mRNA"/>
</dbReference>
<organism evidence="2">
    <name type="scientific">Mus musculus</name>
    <name type="common">Mouse</name>
    <dbReference type="NCBI Taxonomy" id="10090"/>
    <lineage>
        <taxon>Eukaryota</taxon>
        <taxon>Metazoa</taxon>
        <taxon>Chordata</taxon>
        <taxon>Craniata</taxon>
        <taxon>Vertebrata</taxon>
        <taxon>Euteleostomi</taxon>
        <taxon>Mammalia</taxon>
        <taxon>Eutheria</taxon>
        <taxon>Euarchontoglires</taxon>
        <taxon>Glires</taxon>
        <taxon>Rodentia</taxon>
        <taxon>Myomorpha</taxon>
        <taxon>Muroidea</taxon>
        <taxon>Muridae</taxon>
        <taxon>Murinae</taxon>
        <taxon>Mus</taxon>
        <taxon>Mus</taxon>
    </lineage>
</organism>
<dbReference type="AGR" id="MGI:5012511"/>
<gene>
    <name evidence="3" type="primary">Gm20326</name>
</gene>
<evidence type="ECO:0000313" key="3">
    <source>
        <dbReference type="MGI" id="MGI:5012511"/>
    </source>
</evidence>
<evidence type="ECO:0000313" key="2">
    <source>
        <dbReference type="EMBL" id="BAE23552.1"/>
    </source>
</evidence>
<accession>Q3UUS2</accession>
<reference evidence="2" key="8">
    <citation type="journal article" date="2005" name="Science">
        <title>Antisense Transcription in the Mammalian Transcriptome.</title>
        <authorList>
            <consortium name="RIKEN Genome Exploration Research Group and Genome Science Group (Genome Network Project Core Group) and the FANTOM Consortium"/>
        </authorList>
    </citation>
    <scope>NUCLEOTIDE SEQUENCE</scope>
    <source>
        <strain evidence="2">C57BL/6J</strain>
        <tissue evidence="1">Cerebellum</tissue>
        <tissue evidence="2">Thymus</tissue>
    </source>
</reference>
<dbReference type="AlphaFoldDB" id="Q3UUS2"/>
<proteinExistence type="evidence at transcript level"/>
<protein>
    <submittedName>
        <fullName evidence="2">Uncharacterized protein</fullName>
    </submittedName>
</protein>
<reference evidence="2" key="1">
    <citation type="journal article" date="1999" name="Methods Enzymol.">
        <title>High-efficiency full-length cDNA cloning.</title>
        <authorList>
            <person name="Carninci P."/>
            <person name="Hayashizaki Y."/>
        </authorList>
    </citation>
    <scope>NUCLEOTIDE SEQUENCE</scope>
    <source>
        <strain evidence="2">C57BL/6J</strain>
        <tissue evidence="1">Cerebellum</tissue>
        <tissue evidence="2">Thymus</tissue>
    </source>
</reference>
<reference evidence="2" key="4">
    <citation type="journal article" date="2001" name="Nature">
        <title>Functional annotation of a full-length mouse cDNA collection.</title>
        <authorList>
            <consortium name="The RIKEN Genome Exploration Research Group Phase II Team and the FANTOM Consortium"/>
        </authorList>
    </citation>
    <scope>NUCLEOTIDE SEQUENCE</scope>
    <source>
        <strain evidence="2">C57BL/6J</strain>
        <tissue evidence="1">Cerebellum</tissue>
        <tissue evidence="2">Thymus</tissue>
    </source>
</reference>
<reference evidence="2" key="3">
    <citation type="journal article" date="2000" name="Genome Res.">
        <title>RIKEN integrated sequence analysis (RISA) system--384-format sequencing pipeline with 384 multicapillary sequencer.</title>
        <authorList>
            <person name="Shibata K."/>
            <person name="Itoh M."/>
            <person name="Aizawa K."/>
            <person name="Nagaoka S."/>
            <person name="Sasaki N."/>
            <person name="Carninci P."/>
            <person name="Konno H."/>
            <person name="Akiyama J."/>
            <person name="Nishi K."/>
            <person name="Kitsunai T."/>
            <person name="Tashiro H."/>
            <person name="Itoh M."/>
            <person name="Sumi N."/>
            <person name="Ishii Y."/>
            <person name="Nakamura S."/>
            <person name="Hazama M."/>
            <person name="Nishine T."/>
            <person name="Harada A."/>
            <person name="Yamamoto R."/>
            <person name="Matsumoto H."/>
            <person name="Sakaguchi S."/>
            <person name="Ikegami T."/>
            <person name="Kashiwagi K."/>
            <person name="Fujiwake S."/>
            <person name="Inoue K."/>
            <person name="Togawa Y."/>
            <person name="Izawa M."/>
            <person name="Ohara E."/>
            <person name="Watahiki M."/>
            <person name="Yoneda Y."/>
            <person name="Ishikawa T."/>
            <person name="Ozawa K."/>
            <person name="Tanaka T."/>
            <person name="Matsuura S."/>
            <person name="Kawai J."/>
            <person name="Okazaki Y."/>
            <person name="Muramatsu M."/>
            <person name="Inoue Y."/>
            <person name="Kira A."/>
            <person name="Hayashizaki Y."/>
        </authorList>
    </citation>
    <scope>NUCLEOTIDE SEQUENCE</scope>
    <source>
        <strain evidence="2">C57BL/6J</strain>
        <tissue evidence="1">Cerebellum</tissue>
        <tissue evidence="2">Thymus</tissue>
    </source>
</reference>
<reference evidence="2" key="2">
    <citation type="journal article" date="2000" name="Genome Res.">
        <title>Normalization and subtraction of cap-trapper-selected cDNAs to prepare full-length cDNA libraries for rapid discovery of new genes.</title>
        <authorList>
            <person name="Carninci P."/>
            <person name="Shibata Y."/>
            <person name="Hayatsu N."/>
            <person name="Sugahara Y."/>
            <person name="Shibata K."/>
            <person name="Itoh M."/>
            <person name="Konno H."/>
            <person name="Okazaki Y."/>
            <person name="Muramatsu M."/>
            <person name="Hayashizaki Y."/>
        </authorList>
    </citation>
    <scope>NUCLEOTIDE SEQUENCE</scope>
    <source>
        <strain evidence="2">C57BL/6J</strain>
        <tissue evidence="1">Cerebellum</tissue>
        <tissue evidence="2">Thymus</tissue>
    </source>
</reference>
<dbReference type="MGI" id="MGI:5012511">
    <property type="gene designation" value="Gm20326"/>
</dbReference>
<reference evidence="2" key="6">
    <citation type="submission" date="2004-03" db="EMBL/GenBank/DDBJ databases">
        <authorList>
            <person name="Arakawa T."/>
            <person name="Carninci P."/>
            <person name="Fukuda S."/>
            <person name="Hashizume W."/>
            <person name="Hayashida K."/>
            <person name="Hori F."/>
            <person name="Iida J."/>
            <person name="Imamura K."/>
            <person name="Imotani K."/>
            <person name="Itoh M."/>
            <person name="Kanagawa S."/>
            <person name="Kawai J."/>
            <person name="Kojima M."/>
            <person name="Konno H."/>
            <person name="Murata M."/>
            <person name="Nakamura M."/>
            <person name="Ninomiya N."/>
            <person name="Nishiyori H."/>
            <person name="Nomura K."/>
            <person name="Ohno M."/>
            <person name="Sakazume N."/>
            <person name="Sano H."/>
            <person name="Sasaki D."/>
            <person name="Shibata K."/>
            <person name="Shiraki T."/>
            <person name="Tagami M."/>
            <person name="Tagami Y."/>
            <person name="Waki K."/>
            <person name="Watahiki A."/>
            <person name="Muramatsu M."/>
            <person name="Hayashizaki Y."/>
        </authorList>
    </citation>
    <scope>NUCLEOTIDE SEQUENCE</scope>
    <source>
        <strain evidence="2">C57BL/6J</strain>
        <tissue evidence="1">Cerebellum</tissue>
        <tissue evidence="2">Thymus</tissue>
    </source>
</reference>
<evidence type="ECO:0000313" key="1">
    <source>
        <dbReference type="EMBL" id="BAE22431.1"/>
    </source>
</evidence>